<evidence type="ECO:0008006" key="4">
    <source>
        <dbReference type="Google" id="ProtNLM"/>
    </source>
</evidence>
<dbReference type="OrthoDB" id="195705at2"/>
<accession>A0A512MHV3</accession>
<gene>
    <name evidence="2" type="ORF">BGE01nite_56030</name>
</gene>
<keyword evidence="1" id="KW-1133">Transmembrane helix</keyword>
<dbReference type="AlphaFoldDB" id="A0A512MHV3"/>
<protein>
    <recommendedName>
        <fullName evidence="4">TIGR02611 family protein</fullName>
    </recommendedName>
</protein>
<keyword evidence="3" id="KW-1185">Reference proteome</keyword>
<dbReference type="RefSeq" id="WP_146856063.1">
    <property type="nucleotide sequence ID" value="NZ_BKAG01000085.1"/>
</dbReference>
<sequence length="119" mass="13795">MLKTHHHHWHEFLLSRPGRRFQDAHARHLADEQRAHGLQRWLLVGLGMLLTLAGIVLLAFPGPGLLVAFCGMGLIAREFLAVARLMDRAELLLRPAFLRVRRWWRGRRRGRARRDEAGL</sequence>
<organism evidence="2 3">
    <name type="scientific">Brevifollis gellanilyticus</name>
    <dbReference type="NCBI Taxonomy" id="748831"/>
    <lineage>
        <taxon>Bacteria</taxon>
        <taxon>Pseudomonadati</taxon>
        <taxon>Verrucomicrobiota</taxon>
        <taxon>Verrucomicrobiia</taxon>
        <taxon>Verrucomicrobiales</taxon>
        <taxon>Verrucomicrobiaceae</taxon>
    </lineage>
</organism>
<name>A0A512MHV3_9BACT</name>
<keyword evidence="1" id="KW-0472">Membrane</keyword>
<comment type="caution">
    <text evidence="2">The sequence shown here is derived from an EMBL/GenBank/DDBJ whole genome shotgun (WGS) entry which is preliminary data.</text>
</comment>
<keyword evidence="1" id="KW-0812">Transmembrane</keyword>
<dbReference type="Proteomes" id="UP000321577">
    <property type="component" value="Unassembled WGS sequence"/>
</dbReference>
<dbReference type="EMBL" id="BKAG01000085">
    <property type="protein sequence ID" value="GEP46312.1"/>
    <property type="molecule type" value="Genomic_DNA"/>
</dbReference>
<proteinExistence type="predicted"/>
<reference evidence="2 3" key="1">
    <citation type="submission" date="2019-07" db="EMBL/GenBank/DDBJ databases">
        <title>Whole genome shotgun sequence of Brevifollis gellanilyticus NBRC 108608.</title>
        <authorList>
            <person name="Hosoyama A."/>
            <person name="Uohara A."/>
            <person name="Ohji S."/>
            <person name="Ichikawa N."/>
        </authorList>
    </citation>
    <scope>NUCLEOTIDE SEQUENCE [LARGE SCALE GENOMIC DNA]</scope>
    <source>
        <strain evidence="2 3">NBRC 108608</strain>
    </source>
</reference>
<evidence type="ECO:0000256" key="1">
    <source>
        <dbReference type="SAM" id="Phobius"/>
    </source>
</evidence>
<evidence type="ECO:0000313" key="3">
    <source>
        <dbReference type="Proteomes" id="UP000321577"/>
    </source>
</evidence>
<dbReference type="InterPro" id="IPR019099">
    <property type="entry name" value="Uncharacterised_PGPGW_TM"/>
</dbReference>
<evidence type="ECO:0000313" key="2">
    <source>
        <dbReference type="EMBL" id="GEP46312.1"/>
    </source>
</evidence>
<dbReference type="Pfam" id="PF09656">
    <property type="entry name" value="PGPGW"/>
    <property type="match status" value="1"/>
</dbReference>
<feature type="transmembrane region" description="Helical" evidence="1">
    <location>
        <begin position="41"/>
        <end position="60"/>
    </location>
</feature>